<dbReference type="PROSITE" id="PS51257">
    <property type="entry name" value="PROKAR_LIPOPROTEIN"/>
    <property type="match status" value="1"/>
</dbReference>
<evidence type="ECO:0000256" key="2">
    <source>
        <dbReference type="ARBA" id="ARBA00022729"/>
    </source>
</evidence>
<dbReference type="RefSeq" id="WP_154426915.1">
    <property type="nucleotide sequence ID" value="NZ_VUNN01000036.1"/>
</dbReference>
<evidence type="ECO:0000313" key="4">
    <source>
        <dbReference type="EMBL" id="MSU07291.1"/>
    </source>
</evidence>
<gene>
    <name evidence="4" type="ORF">FYJ80_11065</name>
</gene>
<dbReference type="Pfam" id="PF00496">
    <property type="entry name" value="SBP_bac_5"/>
    <property type="match status" value="1"/>
</dbReference>
<dbReference type="InterPro" id="IPR000914">
    <property type="entry name" value="SBP_5_dom"/>
</dbReference>
<name>A0A7X2PEC7_9SPIO</name>
<proteinExistence type="inferred from homology"/>
<dbReference type="InterPro" id="IPR039424">
    <property type="entry name" value="SBP_5"/>
</dbReference>
<dbReference type="Gene3D" id="3.10.105.10">
    <property type="entry name" value="Dipeptide-binding Protein, Domain 3"/>
    <property type="match status" value="1"/>
</dbReference>
<protein>
    <recommendedName>
        <fullName evidence="3">Solute-binding protein family 5 domain-containing protein</fullName>
    </recommendedName>
</protein>
<organism evidence="4 5">
    <name type="scientific">Bullifex porci</name>
    <dbReference type="NCBI Taxonomy" id="2606638"/>
    <lineage>
        <taxon>Bacteria</taxon>
        <taxon>Pseudomonadati</taxon>
        <taxon>Spirochaetota</taxon>
        <taxon>Spirochaetia</taxon>
        <taxon>Spirochaetales</taxon>
        <taxon>Spirochaetaceae</taxon>
        <taxon>Bullifex</taxon>
    </lineage>
</organism>
<dbReference type="GO" id="GO:0030288">
    <property type="term" value="C:outer membrane-bounded periplasmic space"/>
    <property type="evidence" value="ECO:0007669"/>
    <property type="project" value="UniProtKB-ARBA"/>
</dbReference>
<keyword evidence="2" id="KW-0732">Signal</keyword>
<sequence length="494" mass="56622">MKKLLLAIFLLCLLLSCKVEKPRDTINIALSQEMPTLDVHRNSSQVIRYILCGNTLERLIDLDENGRVVCTLAESYTQENGGRTWSFKIKKEVKLHNSRALTAEDVALSLNRWIEYYSAIRNIAGTSRFTYSDDEVSISFDNPVIFFDQIMASSPYAAVILAKESLVQTDEKGFLTSYIGTGPYVFDSYESGQCVTLKKFKEYKGEKKAYIENLKYFFVPDSVVRTLGLESGKYDFINDVMSSDFERLRKNDDLVLSLGDEAGSFVLLFNKRGPLAKNQYIRNAVNTALDLNGVMRSCYGAEGYTMNPSYMEEWQKTWLVDGLEKYHNINDKNKAKEILEENDYSNEVFTILSSNLSNMDKSALFIKSELEKIGMKVEVIIVDWSTMMAYRNDADKYDLCITAMTSVPVPSLKLFYDPEYAGWSDDEYLQELLGHLNSSQTIEEALDIWNTLQLYSFEYLPVIVAGHYNSGYLYRKELKGVIENNGFYFYNAYF</sequence>
<evidence type="ECO:0000256" key="1">
    <source>
        <dbReference type="ARBA" id="ARBA00005695"/>
    </source>
</evidence>
<dbReference type="GO" id="GO:0043190">
    <property type="term" value="C:ATP-binding cassette (ABC) transporter complex"/>
    <property type="evidence" value="ECO:0007669"/>
    <property type="project" value="InterPro"/>
</dbReference>
<dbReference type="PANTHER" id="PTHR30290:SF38">
    <property type="entry name" value="D,D-DIPEPTIDE-BINDING PERIPLASMIC PROTEIN DDPA-RELATED"/>
    <property type="match status" value="1"/>
</dbReference>
<dbReference type="InterPro" id="IPR030678">
    <property type="entry name" value="Peptide/Ni-bd"/>
</dbReference>
<dbReference type="PIRSF" id="PIRSF002741">
    <property type="entry name" value="MppA"/>
    <property type="match status" value="1"/>
</dbReference>
<dbReference type="AlphaFoldDB" id="A0A7X2PEC7"/>
<keyword evidence="5" id="KW-1185">Reference proteome</keyword>
<comment type="similarity">
    <text evidence="1">Belongs to the bacterial solute-binding protein 5 family.</text>
</comment>
<evidence type="ECO:0000259" key="3">
    <source>
        <dbReference type="Pfam" id="PF00496"/>
    </source>
</evidence>
<dbReference type="Gene3D" id="3.40.190.10">
    <property type="entry name" value="Periplasmic binding protein-like II"/>
    <property type="match status" value="1"/>
</dbReference>
<dbReference type="PANTHER" id="PTHR30290">
    <property type="entry name" value="PERIPLASMIC BINDING COMPONENT OF ABC TRANSPORTER"/>
    <property type="match status" value="1"/>
</dbReference>
<evidence type="ECO:0000313" key="5">
    <source>
        <dbReference type="Proteomes" id="UP000460549"/>
    </source>
</evidence>
<comment type="caution">
    <text evidence="4">The sequence shown here is derived from an EMBL/GenBank/DDBJ whole genome shotgun (WGS) entry which is preliminary data.</text>
</comment>
<feature type="domain" description="Solute-binding protein family 5" evidence="3">
    <location>
        <begin position="69"/>
        <end position="410"/>
    </location>
</feature>
<accession>A0A7X2PEC7</accession>
<dbReference type="GO" id="GO:0015833">
    <property type="term" value="P:peptide transport"/>
    <property type="evidence" value="ECO:0007669"/>
    <property type="project" value="TreeGrafter"/>
</dbReference>
<dbReference type="Proteomes" id="UP000460549">
    <property type="component" value="Unassembled WGS sequence"/>
</dbReference>
<dbReference type="EMBL" id="VUNN01000036">
    <property type="protein sequence ID" value="MSU07291.1"/>
    <property type="molecule type" value="Genomic_DNA"/>
</dbReference>
<dbReference type="SUPFAM" id="SSF53850">
    <property type="entry name" value="Periplasmic binding protein-like II"/>
    <property type="match status" value="1"/>
</dbReference>
<dbReference type="GO" id="GO:1904680">
    <property type="term" value="F:peptide transmembrane transporter activity"/>
    <property type="evidence" value="ECO:0007669"/>
    <property type="project" value="TreeGrafter"/>
</dbReference>
<reference evidence="4 5" key="1">
    <citation type="submission" date="2019-08" db="EMBL/GenBank/DDBJ databases">
        <title>In-depth cultivation of the pig gut microbiome towards novel bacterial diversity and tailored functional studies.</title>
        <authorList>
            <person name="Wylensek D."/>
            <person name="Hitch T.C.A."/>
            <person name="Clavel T."/>
        </authorList>
    </citation>
    <scope>NUCLEOTIDE SEQUENCE [LARGE SCALE GENOMIC DNA]</scope>
    <source>
        <strain evidence="4 5">NM-380-WT-3C1</strain>
    </source>
</reference>